<gene>
    <name evidence="7" type="ORF">C5O19_14950</name>
</gene>
<evidence type="ECO:0000259" key="6">
    <source>
        <dbReference type="SMART" id="SM00478"/>
    </source>
</evidence>
<comment type="similarity">
    <text evidence="2">Belongs to the alkylbase DNA glycosidase AlkA family.</text>
</comment>
<dbReference type="FunFam" id="1.10.340.30:FF:000004">
    <property type="entry name" value="DNA-3-methyladenine glycosylase II"/>
    <property type="match status" value="1"/>
</dbReference>
<dbReference type="RefSeq" id="WP_104713584.1">
    <property type="nucleotide sequence ID" value="NZ_PTRA01000001.1"/>
</dbReference>
<evidence type="ECO:0000256" key="1">
    <source>
        <dbReference type="ARBA" id="ARBA00000086"/>
    </source>
</evidence>
<dbReference type="SMART" id="SM00478">
    <property type="entry name" value="ENDO3c"/>
    <property type="match status" value="1"/>
</dbReference>
<dbReference type="CDD" id="cd00056">
    <property type="entry name" value="ENDO3c"/>
    <property type="match status" value="1"/>
</dbReference>
<dbReference type="OrthoDB" id="9785929at2"/>
<dbReference type="GO" id="GO:0043916">
    <property type="term" value="F:DNA-7-methylguanine glycosylase activity"/>
    <property type="evidence" value="ECO:0007669"/>
    <property type="project" value="TreeGrafter"/>
</dbReference>
<comment type="catalytic activity">
    <reaction evidence="1">
        <text>Hydrolysis of alkylated DNA, releasing 3-methyladenine, 3-methylguanine, 7-methylguanine and 7-methyladenine.</text>
        <dbReference type="EC" id="3.2.2.21"/>
    </reaction>
</comment>
<evidence type="ECO:0000256" key="2">
    <source>
        <dbReference type="ARBA" id="ARBA00010817"/>
    </source>
</evidence>
<dbReference type="GO" id="GO:0032131">
    <property type="term" value="F:alkylated DNA binding"/>
    <property type="evidence" value="ECO:0007669"/>
    <property type="project" value="TreeGrafter"/>
</dbReference>
<accession>A0A2S7IT42</accession>
<evidence type="ECO:0000313" key="7">
    <source>
        <dbReference type="EMBL" id="PQA60856.1"/>
    </source>
</evidence>
<dbReference type="SUPFAM" id="SSF48150">
    <property type="entry name" value="DNA-glycosylase"/>
    <property type="match status" value="1"/>
</dbReference>
<dbReference type="PANTHER" id="PTHR43003">
    <property type="entry name" value="DNA-3-METHYLADENINE GLYCOSYLASE"/>
    <property type="match status" value="1"/>
</dbReference>
<dbReference type="PANTHER" id="PTHR43003:SF5">
    <property type="entry name" value="DNA-3-METHYLADENINE GLYCOSYLASE"/>
    <property type="match status" value="1"/>
</dbReference>
<dbReference type="AlphaFoldDB" id="A0A2S7IT42"/>
<evidence type="ECO:0000313" key="8">
    <source>
        <dbReference type="Proteomes" id="UP000239590"/>
    </source>
</evidence>
<dbReference type="Gene3D" id="1.10.1670.40">
    <property type="match status" value="1"/>
</dbReference>
<sequence>MQEVLVHLVHRDAKLAQVLAAVTLPAPEPTGDLYYDLLDSIVSQQLSTKAAAVIFQRFLTLFPGEYPHPQQLLALDIETLRSVGLSKSKAHYMQNVAEFWLKENLENKNWDEYDDDALVDYLSQIKGVGRWTVEMILIFTLQRPDVFPVDDLGVQQGMMLVYGLEKDRNLRKRMIEIAENWRPYRTTASRAMWRWKNQQKNSN</sequence>
<keyword evidence="8" id="KW-1185">Reference proteome</keyword>
<organism evidence="7 8">
    <name type="scientific">Siphonobacter curvatus</name>
    <dbReference type="NCBI Taxonomy" id="2094562"/>
    <lineage>
        <taxon>Bacteria</taxon>
        <taxon>Pseudomonadati</taxon>
        <taxon>Bacteroidota</taxon>
        <taxon>Cytophagia</taxon>
        <taxon>Cytophagales</taxon>
        <taxon>Cytophagaceae</taxon>
        <taxon>Siphonobacter</taxon>
    </lineage>
</organism>
<proteinExistence type="inferred from homology"/>
<dbReference type="GO" id="GO:0008725">
    <property type="term" value="F:DNA-3-methyladenine glycosylase activity"/>
    <property type="evidence" value="ECO:0007669"/>
    <property type="project" value="TreeGrafter"/>
</dbReference>
<evidence type="ECO:0000256" key="3">
    <source>
        <dbReference type="ARBA" id="ARBA00012000"/>
    </source>
</evidence>
<dbReference type="EMBL" id="PTRA01000001">
    <property type="protein sequence ID" value="PQA60856.1"/>
    <property type="molecule type" value="Genomic_DNA"/>
</dbReference>
<dbReference type="GO" id="GO:0006285">
    <property type="term" value="P:base-excision repair, AP site formation"/>
    <property type="evidence" value="ECO:0007669"/>
    <property type="project" value="TreeGrafter"/>
</dbReference>
<dbReference type="InterPro" id="IPR051912">
    <property type="entry name" value="Alkylbase_DNA_Glycosylase/TA"/>
</dbReference>
<keyword evidence="5" id="KW-0234">DNA repair</keyword>
<dbReference type="InterPro" id="IPR003265">
    <property type="entry name" value="HhH-GPD_domain"/>
</dbReference>
<dbReference type="Gene3D" id="1.10.340.30">
    <property type="entry name" value="Hypothetical protein, domain 2"/>
    <property type="match status" value="1"/>
</dbReference>
<dbReference type="GO" id="GO:0032993">
    <property type="term" value="C:protein-DNA complex"/>
    <property type="evidence" value="ECO:0007669"/>
    <property type="project" value="TreeGrafter"/>
</dbReference>
<dbReference type="InterPro" id="IPR000035">
    <property type="entry name" value="Alkylbase_DNA_glycsylse_CS"/>
</dbReference>
<evidence type="ECO:0000256" key="5">
    <source>
        <dbReference type="ARBA" id="ARBA00023204"/>
    </source>
</evidence>
<evidence type="ECO:0000256" key="4">
    <source>
        <dbReference type="ARBA" id="ARBA00022763"/>
    </source>
</evidence>
<reference evidence="8" key="1">
    <citation type="submission" date="2018-02" db="EMBL/GenBank/DDBJ databases">
        <title>Genome sequencing of Solimonas sp. HR-BB.</title>
        <authorList>
            <person name="Lee Y."/>
            <person name="Jeon C.O."/>
        </authorList>
    </citation>
    <scope>NUCLEOTIDE SEQUENCE [LARGE SCALE GENOMIC DNA]</scope>
    <source>
        <strain evidence="8">HR-U</strain>
    </source>
</reference>
<protein>
    <recommendedName>
        <fullName evidence="3">DNA-3-methyladenine glycosylase II</fullName>
        <ecNumber evidence="3">3.2.2.21</ecNumber>
    </recommendedName>
</protein>
<dbReference type="Pfam" id="PF00730">
    <property type="entry name" value="HhH-GPD"/>
    <property type="match status" value="1"/>
</dbReference>
<comment type="caution">
    <text evidence="7">The sequence shown here is derived from an EMBL/GenBank/DDBJ whole genome shotgun (WGS) entry which is preliminary data.</text>
</comment>
<name>A0A2S7IT42_9BACT</name>
<dbReference type="InterPro" id="IPR011257">
    <property type="entry name" value="DNA_glycosylase"/>
</dbReference>
<keyword evidence="4" id="KW-0227">DNA damage</keyword>
<dbReference type="GO" id="GO:0006307">
    <property type="term" value="P:DNA alkylation repair"/>
    <property type="evidence" value="ECO:0007669"/>
    <property type="project" value="TreeGrafter"/>
</dbReference>
<dbReference type="EC" id="3.2.2.21" evidence="3"/>
<dbReference type="Proteomes" id="UP000239590">
    <property type="component" value="Unassembled WGS sequence"/>
</dbReference>
<dbReference type="PROSITE" id="PS00516">
    <property type="entry name" value="ALKYLBASE_DNA_GLYCOS"/>
    <property type="match status" value="1"/>
</dbReference>
<feature type="domain" description="HhH-GPD" evidence="6">
    <location>
        <begin position="42"/>
        <end position="197"/>
    </location>
</feature>